<dbReference type="KEGG" id="aak:AA2016_5073"/>
<dbReference type="PANTHER" id="PTHR30126">
    <property type="entry name" value="HTH-TYPE TRANSCRIPTIONAL REGULATOR"/>
    <property type="match status" value="1"/>
</dbReference>
<dbReference type="CDD" id="cd05466">
    <property type="entry name" value="PBP2_LTTR_substrate"/>
    <property type="match status" value="1"/>
</dbReference>
<dbReference type="Gene3D" id="3.40.190.290">
    <property type="match status" value="1"/>
</dbReference>
<organism evidence="6 7">
    <name type="scientific">Aminobacter aminovorans</name>
    <name type="common">Chelatobacter heintzii</name>
    <dbReference type="NCBI Taxonomy" id="83263"/>
    <lineage>
        <taxon>Bacteria</taxon>
        <taxon>Pseudomonadati</taxon>
        <taxon>Pseudomonadota</taxon>
        <taxon>Alphaproteobacteria</taxon>
        <taxon>Hyphomicrobiales</taxon>
        <taxon>Phyllobacteriaceae</taxon>
        <taxon>Aminobacter</taxon>
    </lineage>
</organism>
<evidence type="ECO:0000313" key="6">
    <source>
        <dbReference type="EMBL" id="AMS43981.1"/>
    </source>
</evidence>
<evidence type="ECO:0000256" key="3">
    <source>
        <dbReference type="ARBA" id="ARBA00023125"/>
    </source>
</evidence>
<dbReference type="InterPro" id="IPR036390">
    <property type="entry name" value="WH_DNA-bd_sf"/>
</dbReference>
<dbReference type="Pfam" id="PF03466">
    <property type="entry name" value="LysR_substrate"/>
    <property type="match status" value="1"/>
</dbReference>
<keyword evidence="2" id="KW-0805">Transcription regulation</keyword>
<dbReference type="Gene3D" id="1.10.10.10">
    <property type="entry name" value="Winged helix-like DNA-binding domain superfamily/Winged helix DNA-binding domain"/>
    <property type="match status" value="1"/>
</dbReference>
<dbReference type="InterPro" id="IPR000847">
    <property type="entry name" value="LysR_HTH_N"/>
</dbReference>
<evidence type="ECO:0000256" key="2">
    <source>
        <dbReference type="ARBA" id="ARBA00023015"/>
    </source>
</evidence>
<dbReference type="GO" id="GO:0003700">
    <property type="term" value="F:DNA-binding transcription factor activity"/>
    <property type="evidence" value="ECO:0007669"/>
    <property type="project" value="InterPro"/>
</dbReference>
<evidence type="ECO:0000256" key="4">
    <source>
        <dbReference type="ARBA" id="ARBA00023163"/>
    </source>
</evidence>
<keyword evidence="3" id="KW-0238">DNA-binding</keyword>
<dbReference type="SUPFAM" id="SSF46785">
    <property type="entry name" value="Winged helix' DNA-binding domain"/>
    <property type="match status" value="1"/>
</dbReference>
<dbReference type="SUPFAM" id="SSF53850">
    <property type="entry name" value="Periplasmic binding protein-like II"/>
    <property type="match status" value="1"/>
</dbReference>
<dbReference type="GO" id="GO:0000976">
    <property type="term" value="F:transcription cis-regulatory region binding"/>
    <property type="evidence" value="ECO:0007669"/>
    <property type="project" value="TreeGrafter"/>
</dbReference>
<evidence type="ECO:0000259" key="5">
    <source>
        <dbReference type="PROSITE" id="PS50931"/>
    </source>
</evidence>
<accession>A0AAC9ATC1</accession>
<keyword evidence="4" id="KW-0804">Transcription</keyword>
<comment type="similarity">
    <text evidence="1">Belongs to the LysR transcriptional regulatory family.</text>
</comment>
<dbReference type="InterPro" id="IPR036388">
    <property type="entry name" value="WH-like_DNA-bd_sf"/>
</dbReference>
<dbReference type="AlphaFoldDB" id="A0AAC9ATC1"/>
<dbReference type="EMBL" id="CP015005">
    <property type="protein sequence ID" value="AMS43981.1"/>
    <property type="molecule type" value="Genomic_DNA"/>
</dbReference>
<dbReference type="InterPro" id="IPR005119">
    <property type="entry name" value="LysR_subst-bd"/>
</dbReference>
<evidence type="ECO:0000256" key="1">
    <source>
        <dbReference type="ARBA" id="ARBA00009437"/>
    </source>
</evidence>
<dbReference type="PROSITE" id="PS50931">
    <property type="entry name" value="HTH_LYSR"/>
    <property type="match status" value="1"/>
</dbReference>
<dbReference type="Pfam" id="PF00126">
    <property type="entry name" value="HTH_1"/>
    <property type="match status" value="1"/>
</dbReference>
<gene>
    <name evidence="6" type="ORF">AA2016_5073</name>
</gene>
<dbReference type="PANTHER" id="PTHR30126:SF98">
    <property type="entry name" value="HTH-TYPE TRANSCRIPTIONAL ACTIVATOR BAUR"/>
    <property type="match status" value="1"/>
</dbReference>
<evidence type="ECO:0000313" key="7">
    <source>
        <dbReference type="Proteomes" id="UP000075755"/>
    </source>
</evidence>
<sequence length="306" mass="34165">MRAVSDFDLRLLTVFKTVVECGGLSTSQSALDMSLSNISTHMANLEKRVGFKICNRGRSGFKLTPGGTELYASVEELFQSIDQFQNKAWCTKTHIGKELCLGIIDGLISERQFSIQKAIQSLSLQERNVLIRMDIMPPNKLKSSLAEGDIDLAIGPTSIVSKAVVCQEIFREKITLYCAKNHELSEPETQQERLIRSGATFDFVSRGYLRESQQPSYIDNLRTAAIVHSMEAAAMLILSGKYIGFLPDHFARRWEDTKELTRVLPSMTSHTVPFGVMYRRDHKLSRGAKVVIEQLRPMVSGGGASD</sequence>
<feature type="domain" description="HTH lysR-type" evidence="5">
    <location>
        <begin position="7"/>
        <end position="64"/>
    </location>
</feature>
<dbReference type="Proteomes" id="UP000075755">
    <property type="component" value="Chromosome"/>
</dbReference>
<protein>
    <recommendedName>
        <fullName evidence="5">HTH lysR-type domain-containing protein</fullName>
    </recommendedName>
</protein>
<name>A0AAC9ATC1_AMIAI</name>
<proteinExistence type="inferred from homology"/>
<reference evidence="6 7" key="1">
    <citation type="submission" date="2016-03" db="EMBL/GenBank/DDBJ databases">
        <title>Complete genome of Aminobacter aminovorans KCTC 2477.</title>
        <authorList>
            <person name="Kim K.M."/>
        </authorList>
    </citation>
    <scope>NUCLEOTIDE SEQUENCE [LARGE SCALE GENOMIC DNA]</scope>
    <source>
        <strain evidence="6 7">KCTC 2477</strain>
    </source>
</reference>